<evidence type="ECO:0000313" key="2">
    <source>
        <dbReference type="Proteomes" id="UP000053237"/>
    </source>
</evidence>
<keyword evidence="2" id="KW-1185">Reference proteome</keyword>
<proteinExistence type="predicted"/>
<accession>A0A024GAH1</accession>
<evidence type="ECO:0000313" key="1">
    <source>
        <dbReference type="EMBL" id="CCI43664.1"/>
    </source>
</evidence>
<comment type="caution">
    <text evidence="1">The sequence shown here is derived from an EMBL/GenBank/DDBJ whole genome shotgun (WGS) entry which is preliminary data.</text>
</comment>
<dbReference type="AlphaFoldDB" id="A0A024GAH1"/>
<sequence length="122" mass="14270">MSTSPFAITVWKFFVLNGAVVKYRGHQRSCSFMAKICASESMTVTRQKYKGYVFFSKILVQWHDTRTLLERKSANSKYIRLVNCMRKVNHVCHHTIDQWSGDPDLHGLCFWNLESDFVKQMA</sequence>
<name>A0A024GAH1_9STRA</name>
<dbReference type="InParanoid" id="A0A024GAH1"/>
<protein>
    <submittedName>
        <fullName evidence="1">Uncharacterized protein</fullName>
    </submittedName>
</protein>
<dbReference type="Proteomes" id="UP000053237">
    <property type="component" value="Unassembled WGS sequence"/>
</dbReference>
<gene>
    <name evidence="1" type="ORF">BN9_044480</name>
</gene>
<organism evidence="1 2">
    <name type="scientific">Albugo candida</name>
    <dbReference type="NCBI Taxonomy" id="65357"/>
    <lineage>
        <taxon>Eukaryota</taxon>
        <taxon>Sar</taxon>
        <taxon>Stramenopiles</taxon>
        <taxon>Oomycota</taxon>
        <taxon>Peronosporomycetes</taxon>
        <taxon>Albuginales</taxon>
        <taxon>Albuginaceae</taxon>
        <taxon>Albugo</taxon>
    </lineage>
</organism>
<dbReference type="EMBL" id="CAIX01000053">
    <property type="protein sequence ID" value="CCI43664.1"/>
    <property type="molecule type" value="Genomic_DNA"/>
</dbReference>
<reference evidence="1 2" key="1">
    <citation type="submission" date="2012-05" db="EMBL/GenBank/DDBJ databases">
        <title>Recombination and specialization in a pathogen metapopulation.</title>
        <authorList>
            <person name="Gardiner A."/>
            <person name="Kemen E."/>
            <person name="Schultz-Larsen T."/>
            <person name="MacLean D."/>
            <person name="Van Oosterhout C."/>
            <person name="Jones J.D.G."/>
        </authorList>
    </citation>
    <scope>NUCLEOTIDE SEQUENCE [LARGE SCALE GENOMIC DNA]</scope>
    <source>
        <strain evidence="1 2">Ac Nc2</strain>
    </source>
</reference>